<organism evidence="1 2">
    <name type="scientific">Cynara cardunculus var. scolymus</name>
    <name type="common">Globe artichoke</name>
    <name type="synonym">Cynara scolymus</name>
    <dbReference type="NCBI Taxonomy" id="59895"/>
    <lineage>
        <taxon>Eukaryota</taxon>
        <taxon>Viridiplantae</taxon>
        <taxon>Streptophyta</taxon>
        <taxon>Embryophyta</taxon>
        <taxon>Tracheophyta</taxon>
        <taxon>Spermatophyta</taxon>
        <taxon>Magnoliopsida</taxon>
        <taxon>eudicotyledons</taxon>
        <taxon>Gunneridae</taxon>
        <taxon>Pentapetalae</taxon>
        <taxon>asterids</taxon>
        <taxon>campanulids</taxon>
        <taxon>Asterales</taxon>
        <taxon>Asteraceae</taxon>
        <taxon>Carduoideae</taxon>
        <taxon>Cardueae</taxon>
        <taxon>Carduinae</taxon>
        <taxon>Cynara</taxon>
    </lineage>
</organism>
<protein>
    <submittedName>
        <fullName evidence="1">Uncharacterized protein</fullName>
    </submittedName>
</protein>
<keyword evidence="2" id="KW-1185">Reference proteome</keyword>
<reference evidence="1 2" key="1">
    <citation type="journal article" date="2016" name="Sci. Rep.">
        <title>The genome sequence of the outbreeding globe artichoke constructed de novo incorporating a phase-aware low-pass sequencing strategy of F1 progeny.</title>
        <authorList>
            <person name="Scaglione D."/>
            <person name="Reyes-Chin-Wo S."/>
            <person name="Acquadro A."/>
            <person name="Froenicke L."/>
            <person name="Portis E."/>
            <person name="Beitel C."/>
            <person name="Tirone M."/>
            <person name="Mauro R."/>
            <person name="Lo Monaco A."/>
            <person name="Mauromicale G."/>
            <person name="Faccioli P."/>
            <person name="Cattivelli L."/>
            <person name="Rieseberg L."/>
            <person name="Michelmore R."/>
            <person name="Lanteri S."/>
        </authorList>
    </citation>
    <scope>NUCLEOTIDE SEQUENCE [LARGE SCALE GENOMIC DNA]</scope>
    <source>
        <strain evidence="1">2C</strain>
    </source>
</reference>
<name>A0A103XV50_CYNCS</name>
<dbReference type="AlphaFoldDB" id="A0A103XV50"/>
<dbReference type="EMBL" id="LEKV01003831">
    <property type="protein sequence ID" value="KVH97472.1"/>
    <property type="molecule type" value="Genomic_DNA"/>
</dbReference>
<comment type="caution">
    <text evidence="1">The sequence shown here is derived from an EMBL/GenBank/DDBJ whole genome shotgun (WGS) entry which is preliminary data.</text>
</comment>
<evidence type="ECO:0000313" key="2">
    <source>
        <dbReference type="Proteomes" id="UP000243975"/>
    </source>
</evidence>
<proteinExistence type="predicted"/>
<sequence>MKQSQIRARADPSSNTKWHHLDSFTSSYIKNTINGRESFWYELHRIIPHLWIPTHISHKEINGNTKWAGGCLRRPSKTTDFRYGIFCKSSSLMMDSGCSPGGGGGGGGPTTVMISS</sequence>
<dbReference type="Proteomes" id="UP000243975">
    <property type="component" value="Unassembled WGS sequence"/>
</dbReference>
<evidence type="ECO:0000313" key="1">
    <source>
        <dbReference type="EMBL" id="KVH97472.1"/>
    </source>
</evidence>
<dbReference type="Gramene" id="KVH97472">
    <property type="protein sequence ID" value="KVH97472"/>
    <property type="gene ID" value="Ccrd_000447"/>
</dbReference>
<gene>
    <name evidence="1" type="ORF">Ccrd_000447</name>
</gene>
<accession>A0A103XV50</accession>